<evidence type="ECO:0000313" key="1">
    <source>
        <dbReference type="EMBL" id="MBF8999601.1"/>
    </source>
</evidence>
<sequence length="64" mass="7508">MNYSNDNNPRQLALDLRCEILRLVPKNGELSQLKYEYQLDTDGVLMFFQRLSRSNKNIAVIFTV</sequence>
<dbReference type="RefSeq" id="WP_196122639.1">
    <property type="nucleotide sequence ID" value="NZ_JADPMR010000001.1"/>
</dbReference>
<reference evidence="1 2" key="1">
    <citation type="submission" date="2020-11" db="EMBL/GenBank/DDBJ databases">
        <title>Vibrio nitrifigilis sp. nov., a marine nitrogen-fixing bacterium isolated from the lagoon sediment of an islet inside an atoll.</title>
        <authorList>
            <person name="Wang L.-T."/>
            <person name="Shieh W.Y."/>
        </authorList>
    </citation>
    <scope>NUCLEOTIDE SEQUENCE [LARGE SCALE GENOMIC DNA]</scope>
    <source>
        <strain evidence="1 2">NFV-1</strain>
    </source>
</reference>
<dbReference type="Proteomes" id="UP000597206">
    <property type="component" value="Unassembled WGS sequence"/>
</dbReference>
<comment type="caution">
    <text evidence="1">The sequence shown here is derived from an EMBL/GenBank/DDBJ whole genome shotgun (WGS) entry which is preliminary data.</text>
</comment>
<evidence type="ECO:0000313" key="2">
    <source>
        <dbReference type="Proteomes" id="UP000597206"/>
    </source>
</evidence>
<keyword evidence="2" id="KW-1185">Reference proteome</keyword>
<organism evidence="1 2">
    <name type="scientific">Vibrio nitrifigilis</name>
    <dbReference type="NCBI Taxonomy" id="2789781"/>
    <lineage>
        <taxon>Bacteria</taxon>
        <taxon>Pseudomonadati</taxon>
        <taxon>Pseudomonadota</taxon>
        <taxon>Gammaproteobacteria</taxon>
        <taxon>Vibrionales</taxon>
        <taxon>Vibrionaceae</taxon>
        <taxon>Vibrio</taxon>
    </lineage>
</organism>
<gene>
    <name evidence="1" type="ORF">I1A42_03330</name>
</gene>
<protein>
    <submittedName>
        <fullName evidence="1">Uncharacterized protein</fullName>
    </submittedName>
</protein>
<proteinExistence type="predicted"/>
<accession>A0ABS0GB59</accession>
<name>A0ABS0GB59_9VIBR</name>
<dbReference type="EMBL" id="JADPMR010000001">
    <property type="protein sequence ID" value="MBF8999601.1"/>
    <property type="molecule type" value="Genomic_DNA"/>
</dbReference>